<gene>
    <name evidence="4 8" type="primary">proC</name>
    <name evidence="8" type="ORF">GCM10007108_06820</name>
</gene>
<reference evidence="8" key="1">
    <citation type="journal article" date="2014" name="Int. J. Syst. Evol. Microbiol.">
        <title>Complete genome sequence of Corynebacterium casei LMG S-19264T (=DSM 44701T), isolated from a smear-ripened cheese.</title>
        <authorList>
            <consortium name="US DOE Joint Genome Institute (JGI-PGF)"/>
            <person name="Walter F."/>
            <person name="Albersmeier A."/>
            <person name="Kalinowski J."/>
            <person name="Ruckert C."/>
        </authorList>
    </citation>
    <scope>NUCLEOTIDE SEQUENCE</scope>
    <source>
        <strain evidence="8">JCM 13583</strain>
    </source>
</reference>
<keyword evidence="2 4" id="KW-0521">NADP</keyword>
<dbReference type="HAMAP" id="MF_01925">
    <property type="entry name" value="P5C_reductase"/>
    <property type="match status" value="1"/>
</dbReference>
<evidence type="ECO:0000256" key="3">
    <source>
        <dbReference type="ARBA" id="ARBA00023002"/>
    </source>
</evidence>
<dbReference type="Proteomes" id="UP000632195">
    <property type="component" value="Unassembled WGS sequence"/>
</dbReference>
<dbReference type="SUPFAM" id="SSF48179">
    <property type="entry name" value="6-phosphogluconate dehydrogenase C-terminal domain-like"/>
    <property type="match status" value="1"/>
</dbReference>
<protein>
    <recommendedName>
        <fullName evidence="4 5">Pyrroline-5-carboxylate reductase</fullName>
        <shortName evidence="4">P5C reductase</shortName>
        <shortName evidence="4">P5CR</shortName>
        <ecNumber evidence="4 5">1.5.1.2</ecNumber>
    </recommendedName>
    <alternativeName>
        <fullName evidence="4">PCA reductase</fullName>
    </alternativeName>
</protein>
<comment type="catalytic activity">
    <reaction evidence="4">
        <text>L-proline + NADP(+) = (S)-1-pyrroline-5-carboxylate + NADPH + 2 H(+)</text>
        <dbReference type="Rhea" id="RHEA:14109"/>
        <dbReference type="ChEBI" id="CHEBI:15378"/>
        <dbReference type="ChEBI" id="CHEBI:17388"/>
        <dbReference type="ChEBI" id="CHEBI:57783"/>
        <dbReference type="ChEBI" id="CHEBI:58349"/>
        <dbReference type="ChEBI" id="CHEBI:60039"/>
        <dbReference type="EC" id="1.5.1.2"/>
    </reaction>
</comment>
<dbReference type="InterPro" id="IPR036291">
    <property type="entry name" value="NAD(P)-bd_dom_sf"/>
</dbReference>
<proteinExistence type="inferred from homology"/>
<keyword evidence="9" id="KW-1185">Reference proteome</keyword>
<feature type="domain" description="Pyrroline-5-carboxylate reductase catalytic N-terminal" evidence="6">
    <location>
        <begin position="3"/>
        <end position="90"/>
    </location>
</feature>
<evidence type="ECO:0000259" key="6">
    <source>
        <dbReference type="Pfam" id="PF03807"/>
    </source>
</evidence>
<dbReference type="SUPFAM" id="SSF51735">
    <property type="entry name" value="NAD(P)-binding Rossmann-fold domains"/>
    <property type="match status" value="1"/>
</dbReference>
<keyword evidence="4" id="KW-0641">Proline biosynthesis</keyword>
<comment type="subcellular location">
    <subcellularLocation>
        <location evidence="4">Cytoplasm</location>
    </subcellularLocation>
</comment>
<dbReference type="RefSeq" id="WP_188680325.1">
    <property type="nucleotide sequence ID" value="NZ_BMNY01000001.1"/>
</dbReference>
<comment type="similarity">
    <text evidence="1 4">Belongs to the pyrroline-5-carboxylate reductase family.</text>
</comment>
<feature type="domain" description="Pyrroline-5-carboxylate reductase dimerisation" evidence="7">
    <location>
        <begin position="152"/>
        <end position="255"/>
    </location>
</feature>
<dbReference type="GO" id="GO:0005737">
    <property type="term" value="C:cytoplasm"/>
    <property type="evidence" value="ECO:0007669"/>
    <property type="project" value="UniProtKB-SubCell"/>
</dbReference>
<comment type="caution">
    <text evidence="8">The sequence shown here is derived from an EMBL/GenBank/DDBJ whole genome shotgun (WGS) entry which is preliminary data.</text>
</comment>
<evidence type="ECO:0000256" key="4">
    <source>
        <dbReference type="HAMAP-Rule" id="MF_01925"/>
    </source>
</evidence>
<evidence type="ECO:0000256" key="2">
    <source>
        <dbReference type="ARBA" id="ARBA00022857"/>
    </source>
</evidence>
<keyword evidence="4" id="KW-0963">Cytoplasm</keyword>
<sequence length="265" mass="28446">MNITVVGAGTIGEAISVALKNRGYDVTATRRNVSKIETLAGLGIRVSSKSEEAILDADVVILSLKPYDVLAFVKRNARVLAERTTISMAAALPISAMARYTGDGRLMRAMTNIAARVGGGFTVFCAPGMQEREKRECRKILECFGEVMEVEEKYMDALTAISGSGPAYILTVMEAMMYAGLKVGLPRDLALKASYETILGSAKLVSESGNHPSVLKDLVVTPGGVTIDAIYELEDSGIRTAFMRAIESATIKSRKISEEIASRDP</sequence>
<evidence type="ECO:0000259" key="7">
    <source>
        <dbReference type="Pfam" id="PF14748"/>
    </source>
</evidence>
<dbReference type="Gene3D" id="3.40.50.720">
    <property type="entry name" value="NAD(P)-binding Rossmann-like Domain"/>
    <property type="match status" value="1"/>
</dbReference>
<dbReference type="InterPro" id="IPR029036">
    <property type="entry name" value="P5CR_dimer"/>
</dbReference>
<dbReference type="FunFam" id="1.10.3730.10:FF:000001">
    <property type="entry name" value="Pyrroline-5-carboxylate reductase"/>
    <property type="match status" value="1"/>
</dbReference>
<dbReference type="PANTHER" id="PTHR11645">
    <property type="entry name" value="PYRROLINE-5-CARBOXYLATE REDUCTASE"/>
    <property type="match status" value="1"/>
</dbReference>
<dbReference type="Pfam" id="PF14748">
    <property type="entry name" value="P5CR_dimer"/>
    <property type="match status" value="1"/>
</dbReference>
<comment type="pathway">
    <text evidence="4">Amino-acid biosynthesis; L-proline biosynthesis; L-proline from L-glutamate 5-semialdehyde: step 1/1.</text>
</comment>
<dbReference type="Gene3D" id="1.10.3730.10">
    <property type="entry name" value="ProC C-terminal domain-like"/>
    <property type="match status" value="1"/>
</dbReference>
<evidence type="ECO:0000256" key="1">
    <source>
        <dbReference type="ARBA" id="ARBA00005525"/>
    </source>
</evidence>
<organism evidence="8 9">
    <name type="scientific">Thermogymnomonas acidicola</name>
    <dbReference type="NCBI Taxonomy" id="399579"/>
    <lineage>
        <taxon>Archaea</taxon>
        <taxon>Methanobacteriati</taxon>
        <taxon>Thermoplasmatota</taxon>
        <taxon>Thermoplasmata</taxon>
        <taxon>Thermoplasmatales</taxon>
        <taxon>Thermogymnomonas</taxon>
    </lineage>
</organism>
<accession>A0AA37BRC1</accession>
<dbReference type="EC" id="1.5.1.2" evidence="4 5"/>
<keyword evidence="4" id="KW-0028">Amino-acid biosynthesis</keyword>
<dbReference type="InterPro" id="IPR008927">
    <property type="entry name" value="6-PGluconate_DH-like_C_sf"/>
</dbReference>
<evidence type="ECO:0000313" key="9">
    <source>
        <dbReference type="Proteomes" id="UP000632195"/>
    </source>
</evidence>
<dbReference type="GO" id="GO:0055129">
    <property type="term" value="P:L-proline biosynthetic process"/>
    <property type="evidence" value="ECO:0007669"/>
    <property type="project" value="UniProtKB-UniRule"/>
</dbReference>
<dbReference type="InterPro" id="IPR028939">
    <property type="entry name" value="P5C_Rdtase_cat_N"/>
</dbReference>
<keyword evidence="3 4" id="KW-0560">Oxidoreductase</keyword>
<dbReference type="NCBIfam" id="TIGR00112">
    <property type="entry name" value="proC"/>
    <property type="match status" value="1"/>
</dbReference>
<evidence type="ECO:0000313" key="8">
    <source>
        <dbReference type="EMBL" id="GGM71355.1"/>
    </source>
</evidence>
<evidence type="ECO:0000256" key="5">
    <source>
        <dbReference type="NCBIfam" id="TIGR00112"/>
    </source>
</evidence>
<comment type="function">
    <text evidence="4">Catalyzes the reduction of 1-pyrroline-5-carboxylate (PCA) to L-proline.</text>
</comment>
<dbReference type="GO" id="GO:0004735">
    <property type="term" value="F:pyrroline-5-carboxylate reductase activity"/>
    <property type="evidence" value="ECO:0007669"/>
    <property type="project" value="UniProtKB-UniRule"/>
</dbReference>
<name>A0AA37BRC1_9ARCH</name>
<dbReference type="PIRSF" id="PIRSF000193">
    <property type="entry name" value="Pyrrol-5-carb_rd"/>
    <property type="match status" value="1"/>
</dbReference>
<dbReference type="Pfam" id="PF03807">
    <property type="entry name" value="F420_oxidored"/>
    <property type="match status" value="1"/>
</dbReference>
<dbReference type="PANTHER" id="PTHR11645:SF0">
    <property type="entry name" value="PYRROLINE-5-CARBOXYLATE REDUCTASE 3"/>
    <property type="match status" value="1"/>
</dbReference>
<dbReference type="EMBL" id="BMNY01000001">
    <property type="protein sequence ID" value="GGM71355.1"/>
    <property type="molecule type" value="Genomic_DNA"/>
</dbReference>
<reference evidence="8" key="2">
    <citation type="submission" date="2022-09" db="EMBL/GenBank/DDBJ databases">
        <authorList>
            <person name="Sun Q."/>
            <person name="Ohkuma M."/>
        </authorList>
    </citation>
    <scope>NUCLEOTIDE SEQUENCE</scope>
    <source>
        <strain evidence="8">JCM 13583</strain>
    </source>
</reference>
<comment type="catalytic activity">
    <reaction evidence="4">
        <text>L-proline + NAD(+) = (S)-1-pyrroline-5-carboxylate + NADH + 2 H(+)</text>
        <dbReference type="Rhea" id="RHEA:14105"/>
        <dbReference type="ChEBI" id="CHEBI:15378"/>
        <dbReference type="ChEBI" id="CHEBI:17388"/>
        <dbReference type="ChEBI" id="CHEBI:57540"/>
        <dbReference type="ChEBI" id="CHEBI:57945"/>
        <dbReference type="ChEBI" id="CHEBI:60039"/>
        <dbReference type="EC" id="1.5.1.2"/>
    </reaction>
</comment>
<dbReference type="InterPro" id="IPR000304">
    <property type="entry name" value="Pyrroline-COOH_reductase"/>
</dbReference>
<dbReference type="AlphaFoldDB" id="A0AA37BRC1"/>